<reference evidence="1" key="2">
    <citation type="submission" date="2025-09" db="UniProtKB">
        <authorList>
            <consortium name="EnsemblPlants"/>
        </authorList>
    </citation>
    <scope>IDENTIFICATION</scope>
</reference>
<sequence>MVKETSRASWAHTYERALVDILVEHNVPTYRGQNGWLAQGWRSITAKFNQKFPCAQYTKQQLQEKEKDMKANYKAVQQARKLSGTGWNDSLSMIIAEPEIWEKIKKNYPRASKYEAKPFMLFPRLALLYEGSIATGDLNFLSIPQVDLTSGPISPTDSSTNQYGNPFSTAHDGGQSSTNLHGQGHQDVEPTTSATSDQNGEEPVKKRKQSQIALVLEDYVDFRKKQTQQFVEEMKEPKQVDQFSIANCVAALEPMKDLTVAEKSKALRLFKCQLNREIFLNTKDPILRIFWLKEKITAMERT</sequence>
<proteinExistence type="predicted"/>
<evidence type="ECO:0000313" key="1">
    <source>
        <dbReference type="EnsemblPlants" id="AVESA.00010b.r2.2CG0266970.1.CDS"/>
    </source>
</evidence>
<name>A0ACD5ULG2_AVESA</name>
<reference evidence="1" key="1">
    <citation type="submission" date="2021-05" db="EMBL/GenBank/DDBJ databases">
        <authorList>
            <person name="Scholz U."/>
            <person name="Mascher M."/>
            <person name="Fiebig A."/>
        </authorList>
    </citation>
    <scope>NUCLEOTIDE SEQUENCE [LARGE SCALE GENOMIC DNA]</scope>
</reference>
<evidence type="ECO:0000313" key="2">
    <source>
        <dbReference type="Proteomes" id="UP001732700"/>
    </source>
</evidence>
<keyword evidence="2" id="KW-1185">Reference proteome</keyword>
<dbReference type="Proteomes" id="UP001732700">
    <property type="component" value="Chromosome 2C"/>
</dbReference>
<organism evidence="1 2">
    <name type="scientific">Avena sativa</name>
    <name type="common">Oat</name>
    <dbReference type="NCBI Taxonomy" id="4498"/>
    <lineage>
        <taxon>Eukaryota</taxon>
        <taxon>Viridiplantae</taxon>
        <taxon>Streptophyta</taxon>
        <taxon>Embryophyta</taxon>
        <taxon>Tracheophyta</taxon>
        <taxon>Spermatophyta</taxon>
        <taxon>Magnoliopsida</taxon>
        <taxon>Liliopsida</taxon>
        <taxon>Poales</taxon>
        <taxon>Poaceae</taxon>
        <taxon>BOP clade</taxon>
        <taxon>Pooideae</taxon>
        <taxon>Poodae</taxon>
        <taxon>Poeae</taxon>
        <taxon>Poeae Chloroplast Group 1 (Aveneae type)</taxon>
        <taxon>Aveninae</taxon>
        <taxon>Avena</taxon>
    </lineage>
</organism>
<protein>
    <submittedName>
        <fullName evidence="1">Uncharacterized protein</fullName>
    </submittedName>
</protein>
<dbReference type="EnsemblPlants" id="AVESA.00010b.r2.2CG0266970.1">
    <property type="protein sequence ID" value="AVESA.00010b.r2.2CG0266970.1.CDS"/>
    <property type="gene ID" value="AVESA.00010b.r2.2CG0266970"/>
</dbReference>
<accession>A0ACD5ULG2</accession>